<organism evidence="1 2">
    <name type="scientific">Leishmania martiniquensis</name>
    <dbReference type="NCBI Taxonomy" id="1580590"/>
    <lineage>
        <taxon>Eukaryota</taxon>
        <taxon>Discoba</taxon>
        <taxon>Euglenozoa</taxon>
        <taxon>Kinetoplastea</taxon>
        <taxon>Metakinetoplastina</taxon>
        <taxon>Trypanosomatida</taxon>
        <taxon>Trypanosomatidae</taxon>
        <taxon>Leishmaniinae</taxon>
        <taxon>Leishmania</taxon>
    </lineage>
</organism>
<dbReference type="OrthoDB" id="266597at2759"/>
<gene>
    <name evidence="1" type="ORF">LSCM1_07074</name>
</gene>
<protein>
    <submittedName>
        <fullName evidence="1">Uncharacterized protein</fullName>
    </submittedName>
</protein>
<dbReference type="KEGG" id="lmat:92516974"/>
<reference evidence="2" key="2">
    <citation type="journal article" date="2021" name="Sci. Data">
        <title>Chromosome-scale genome sequencing, assembly and annotation of six genomes from subfamily Leishmaniinae.</title>
        <authorList>
            <person name="Almutairi H."/>
            <person name="Urbaniak M.D."/>
            <person name="Bates M.D."/>
            <person name="Jariyapan N."/>
            <person name="Kwakye-Nuako G."/>
            <person name="Thomaz Soccol V."/>
            <person name="Al-Salem W.S."/>
            <person name="Dillon R.J."/>
            <person name="Bates P.A."/>
            <person name="Gatherer D."/>
        </authorList>
    </citation>
    <scope>NUCLEOTIDE SEQUENCE [LARGE SCALE GENOMIC DNA]</scope>
</reference>
<dbReference type="AlphaFoldDB" id="A0A836H384"/>
<comment type="caution">
    <text evidence="1">The sequence shown here is derived from an EMBL/GenBank/DDBJ whole genome shotgun (WGS) entry which is preliminary data.</text>
</comment>
<evidence type="ECO:0000313" key="1">
    <source>
        <dbReference type="EMBL" id="KAG5484994.1"/>
    </source>
</evidence>
<evidence type="ECO:0000313" key="2">
    <source>
        <dbReference type="Proteomes" id="UP000673552"/>
    </source>
</evidence>
<reference evidence="2" key="1">
    <citation type="journal article" date="2021" name="Microbiol. Resour. Announc.">
        <title>LGAAP: Leishmaniinae Genome Assembly and Annotation Pipeline.</title>
        <authorList>
            <person name="Almutairi H."/>
            <person name="Urbaniak M.D."/>
            <person name="Bates M.D."/>
            <person name="Jariyapan N."/>
            <person name="Kwakye-Nuako G."/>
            <person name="Thomaz-Soccol V."/>
            <person name="Al-Salem W.S."/>
            <person name="Dillon R.J."/>
            <person name="Bates P.A."/>
            <person name="Gatherer D."/>
        </authorList>
    </citation>
    <scope>NUCLEOTIDE SEQUENCE [LARGE SCALE GENOMIC DNA]</scope>
</reference>
<dbReference type="GeneID" id="92516974"/>
<accession>A0A836H384</accession>
<dbReference type="RefSeq" id="XP_067180666.1">
    <property type="nucleotide sequence ID" value="XM_067324462.1"/>
</dbReference>
<sequence>MSSMSSTSLLWRRLQLLQPTLPLFATNGQNAPKIPSEQAPAAPLPMSYSFAVVPPPVPAATPAFEAHVRALLRCVLHPTFITCTCYSPYFTSAAAEGAAAASAGTALGSENAAETSATQQALTFLHECVPTDVGLVLTVTATRATFAAESVEGPEGGYQGSRRLPMLSGSSSPASLQQAKSLTGASRCGVAAVLADFDRRTSMVVSTESSATKVQEGTRHRSRGLMVLRGDDGGHTRQRRAAAQRDGALTSSPSSPCPYADFADGVDLLRFISATLRSRSGEAPRQASGSDAERAAVCLCVGGYPQGHVLDRQWGTAQERADAATTASSSGQPLLPYQMLSSFQLLEELDLAFADTEARLRRALGTHNARRPPSVESCVEAAGALFARLDAVRRLWTTPSSYPLDVRAACTRRTVVDKVLLRPSATRQCIDAGAWDGCHTAGAHVVVTQMVTSATEFLDYVEDIRSALRSSITTAQGVVCNFDGNGAAAAEERTASETSLLSSAGAPPPPLSPLPSLVVVPGLMAPLRGEQFLRTTLQLKVIPSAPFQAALREYEMALHSAVEALRRAAATPSEAVCCHCDALTGTPESETDRSVTLSAIEAYQQAKEAAEECFQERMVDITVAIVRDLRARGYTHVNFSAFQYGCSDAIGRVVATLDAEGGEAVNPR</sequence>
<dbReference type="EMBL" id="JAFEUZ010000010">
    <property type="protein sequence ID" value="KAG5484994.1"/>
    <property type="molecule type" value="Genomic_DNA"/>
</dbReference>
<proteinExistence type="predicted"/>
<keyword evidence="2" id="KW-1185">Reference proteome</keyword>
<name>A0A836H384_9TRYP</name>
<dbReference type="Proteomes" id="UP000673552">
    <property type="component" value="Unassembled WGS sequence"/>
</dbReference>